<feature type="region of interest" description="Disordered" evidence="1">
    <location>
        <begin position="34"/>
        <end position="89"/>
    </location>
</feature>
<keyword evidence="3" id="KW-1185">Reference proteome</keyword>
<dbReference type="EMBL" id="BLLK01000027">
    <property type="protein sequence ID" value="GFH48312.1"/>
    <property type="molecule type" value="Genomic_DNA"/>
</dbReference>
<dbReference type="Proteomes" id="UP001054902">
    <property type="component" value="Unassembled WGS sequence"/>
</dbReference>
<accession>A0AAD3CLK3</accession>
<comment type="caution">
    <text evidence="2">The sequence shown here is derived from an EMBL/GenBank/DDBJ whole genome shotgun (WGS) entry which is preliminary data.</text>
</comment>
<evidence type="ECO:0000256" key="1">
    <source>
        <dbReference type="SAM" id="MobiDB-lite"/>
    </source>
</evidence>
<feature type="region of interest" description="Disordered" evidence="1">
    <location>
        <begin position="187"/>
        <end position="235"/>
    </location>
</feature>
<sequence>MTSNKRRLSSTASLDPHSCHNLCGLCRQPLHEPENAKSTTIPPISNSVDDGVNANTKGNDHDSVSGPPSKTKRTVSESPTNLQPECNSTTDHIDLPYPKAIVSCSYASAEIQCCKALDSEDKSPHYHLACLQTFIPPKSTLYSNVCQFIEDQEEQKKKKKLKAAAKSLQNENETTFALLKLQNNDKTETIPRSSHLPDTIPLERRKSNNDISVQGTNSGRNTPIPSSSSSSRKDAKISNPFVCNACDVQGTTKYLREYFHNFRWAKCGYYEDEEAADWMHPLMEKQTTKENHLPNDIIEKNSFVKYLISQQNLSKISKVKPTEITLERIRDVFEYTCNGLELDRDSIDAFSLIGQPVRLFSYITNSYHTGRIIDARSSDEIGSDRIKDKTKSDYSYAHEKKATNNTVHAMESSINNVLLDRDIGKVQYLVRFRARIEGRKVALQQWLYLEEHPIMLGLNVIWAKVEIKKKAGKKVEGDNVNAEAVAIDTCIGKPKQSVVETLIPPEETIVEKKRRIKRMDTIFQPAQIFLRSTLEMIHVDDMNSTTQDLKGNSPAKEEEIQTLGLHYKMRAPLNVIALMFGKTYECVRLRLSHRKSKSVDEESIQKSISCDDSLSTIEENLSFIQQSFEDISAVSFQFPSPAVQKYINIMKSCDENLVKLIACACLEEEEQNRVLQGAL</sequence>
<dbReference type="AlphaFoldDB" id="A0AAD3CLK3"/>
<feature type="compositionally biased region" description="Polar residues" evidence="1">
    <location>
        <begin position="36"/>
        <end position="57"/>
    </location>
</feature>
<proteinExistence type="predicted"/>
<evidence type="ECO:0000313" key="2">
    <source>
        <dbReference type="EMBL" id="GFH48312.1"/>
    </source>
</evidence>
<feature type="compositionally biased region" description="Polar residues" evidence="1">
    <location>
        <begin position="76"/>
        <end position="89"/>
    </location>
</feature>
<feature type="compositionally biased region" description="Polar residues" evidence="1">
    <location>
        <begin position="209"/>
        <end position="225"/>
    </location>
</feature>
<organism evidence="2 3">
    <name type="scientific">Chaetoceros tenuissimus</name>
    <dbReference type="NCBI Taxonomy" id="426638"/>
    <lineage>
        <taxon>Eukaryota</taxon>
        <taxon>Sar</taxon>
        <taxon>Stramenopiles</taxon>
        <taxon>Ochrophyta</taxon>
        <taxon>Bacillariophyta</taxon>
        <taxon>Coscinodiscophyceae</taxon>
        <taxon>Chaetocerotophycidae</taxon>
        <taxon>Chaetocerotales</taxon>
        <taxon>Chaetocerotaceae</taxon>
        <taxon>Chaetoceros</taxon>
    </lineage>
</organism>
<name>A0AAD3CLK3_9STRA</name>
<protein>
    <submittedName>
        <fullName evidence="2">Uncharacterized protein</fullName>
    </submittedName>
</protein>
<evidence type="ECO:0000313" key="3">
    <source>
        <dbReference type="Proteomes" id="UP001054902"/>
    </source>
</evidence>
<gene>
    <name evidence="2" type="ORF">CTEN210_04788</name>
</gene>
<reference evidence="2 3" key="1">
    <citation type="journal article" date="2021" name="Sci. Rep.">
        <title>The genome of the diatom Chaetoceros tenuissimus carries an ancient integrated fragment of an extant virus.</title>
        <authorList>
            <person name="Hongo Y."/>
            <person name="Kimura K."/>
            <person name="Takaki Y."/>
            <person name="Yoshida Y."/>
            <person name="Baba S."/>
            <person name="Kobayashi G."/>
            <person name="Nagasaki K."/>
            <person name="Hano T."/>
            <person name="Tomaru Y."/>
        </authorList>
    </citation>
    <scope>NUCLEOTIDE SEQUENCE [LARGE SCALE GENOMIC DNA]</scope>
    <source>
        <strain evidence="2 3">NIES-3715</strain>
    </source>
</reference>